<evidence type="ECO:0000313" key="7">
    <source>
        <dbReference type="Proteomes" id="UP000241421"/>
    </source>
</evidence>
<dbReference type="SMART" id="SM00387">
    <property type="entry name" value="HATPase_c"/>
    <property type="match status" value="1"/>
</dbReference>
<evidence type="ECO:0000259" key="5">
    <source>
        <dbReference type="PROSITE" id="PS50894"/>
    </source>
</evidence>
<sequence length="446" mass="49212">MTRLGMIHTQVARCMRRWPSRACRILVRRNKIRTKSRAPRRASRIPATASAFKEALIGDLNPLTFIEVSGAAGDAAGDRNAARRFLTLQFNRVKVDGKISHLLVTVFDVTLQVELERALAEAKVKAKAEMEVMLDLLKIDPTTLNLFLKTAELTLLEVNDLLRSAGGALDYRRTVTTIFRKIHTLKGEAATLGLEMFETLAQQFETLLSSLREKGAVSGDDLLALPFPLEEFLQRVAMVRDLTARLAAYHDAFAPAADGDAFAQNLSRLAQRVANDHGKQVHLESDLALLTALPEKMRAELKDITIQLLRNAVAHGIESAAERADQSKPAAGRATVALKPTGDGECELLLRDDGRGLAPQAIREQLLRSGRYTGEQLDQLDERRIVMKIFEPGFSTAKEVGRDAGHGVGMDVVKHRIEQLGARLRISTRSKVFTQFSIHFALEGAA</sequence>
<dbReference type="Proteomes" id="UP000241421">
    <property type="component" value="Unassembled WGS sequence"/>
</dbReference>
<accession>A0A2U2I4I2</accession>
<feature type="domain" description="HPt" evidence="5">
    <location>
        <begin position="136"/>
        <end position="240"/>
    </location>
</feature>
<dbReference type="InterPro" id="IPR051315">
    <property type="entry name" value="Bact_Chemotaxis_CheA"/>
</dbReference>
<dbReference type="Gene3D" id="3.30.565.10">
    <property type="entry name" value="Histidine kinase-like ATPase, C-terminal domain"/>
    <property type="match status" value="1"/>
</dbReference>
<evidence type="ECO:0000313" key="6">
    <source>
        <dbReference type="EMBL" id="PWF54714.1"/>
    </source>
</evidence>
<feature type="modified residue" description="Phosphohistidine" evidence="4">
    <location>
        <position position="183"/>
    </location>
</feature>
<dbReference type="InterPro" id="IPR036890">
    <property type="entry name" value="HATPase_C_sf"/>
</dbReference>
<dbReference type="Pfam" id="PF02518">
    <property type="entry name" value="HATPase_c"/>
    <property type="match status" value="1"/>
</dbReference>
<dbReference type="AlphaFoldDB" id="A0A2U2I4I2"/>
<evidence type="ECO:0000256" key="3">
    <source>
        <dbReference type="ARBA" id="ARBA00023012"/>
    </source>
</evidence>
<dbReference type="InterPro" id="IPR004358">
    <property type="entry name" value="Sig_transdc_His_kin-like_C"/>
</dbReference>
<dbReference type="PROSITE" id="PS50894">
    <property type="entry name" value="HPT"/>
    <property type="match status" value="1"/>
</dbReference>
<keyword evidence="4" id="KW-0597">Phosphoprotein</keyword>
<dbReference type="GO" id="GO:0000155">
    <property type="term" value="F:phosphorelay sensor kinase activity"/>
    <property type="evidence" value="ECO:0007669"/>
    <property type="project" value="UniProtKB-ARBA"/>
</dbReference>
<dbReference type="PANTHER" id="PTHR43395">
    <property type="entry name" value="SENSOR HISTIDINE KINASE CHEA"/>
    <property type="match status" value="1"/>
</dbReference>
<dbReference type="SMART" id="SM00073">
    <property type="entry name" value="HPT"/>
    <property type="match status" value="1"/>
</dbReference>
<dbReference type="Pfam" id="PF01627">
    <property type="entry name" value="Hpt"/>
    <property type="match status" value="1"/>
</dbReference>
<dbReference type="PANTHER" id="PTHR43395:SF10">
    <property type="entry name" value="CHEMOTAXIS PROTEIN CHEA"/>
    <property type="match status" value="1"/>
</dbReference>
<gene>
    <name evidence="6" type="ORF">C7C56_005540</name>
</gene>
<reference evidence="6 7" key="1">
    <citation type="submission" date="2018-04" db="EMBL/GenBank/DDBJ databases">
        <title>Massilia violaceinigra sp. nov., a novel purple-pigmented bacterium isolated from Tianshan glacier, Xinjiang, China.</title>
        <authorList>
            <person name="Wang H."/>
        </authorList>
    </citation>
    <scope>NUCLEOTIDE SEQUENCE [LARGE SCALE GENOMIC DNA]</scope>
    <source>
        <strain evidence="6 7">B448-2</strain>
    </source>
</reference>
<dbReference type="InterPro" id="IPR008207">
    <property type="entry name" value="Sig_transdc_His_kin_Hpt_dom"/>
</dbReference>
<dbReference type="EMBL" id="PXWF02000072">
    <property type="protein sequence ID" value="PWF54714.1"/>
    <property type="molecule type" value="Genomic_DNA"/>
</dbReference>
<name>A0A2U2I4I2_9BURK</name>
<dbReference type="Gene3D" id="1.20.120.160">
    <property type="entry name" value="HPT domain"/>
    <property type="match status" value="1"/>
</dbReference>
<dbReference type="CDD" id="cd00088">
    <property type="entry name" value="HPT"/>
    <property type="match status" value="1"/>
</dbReference>
<protein>
    <recommendedName>
        <fullName evidence="2">histidine kinase</fullName>
        <ecNumber evidence="2">2.7.13.3</ecNumber>
    </recommendedName>
</protein>
<dbReference type="PRINTS" id="PR00344">
    <property type="entry name" value="BCTRLSENSOR"/>
</dbReference>
<evidence type="ECO:0000256" key="2">
    <source>
        <dbReference type="ARBA" id="ARBA00012438"/>
    </source>
</evidence>
<dbReference type="SUPFAM" id="SSF55874">
    <property type="entry name" value="ATPase domain of HSP90 chaperone/DNA topoisomerase II/histidine kinase"/>
    <property type="match status" value="1"/>
</dbReference>
<evidence type="ECO:0000256" key="4">
    <source>
        <dbReference type="PROSITE-ProRule" id="PRU00110"/>
    </source>
</evidence>
<dbReference type="InterPro" id="IPR036641">
    <property type="entry name" value="HPT_dom_sf"/>
</dbReference>
<organism evidence="6 7">
    <name type="scientific">Massilia glaciei</name>
    <dbReference type="NCBI Taxonomy" id="1524097"/>
    <lineage>
        <taxon>Bacteria</taxon>
        <taxon>Pseudomonadati</taxon>
        <taxon>Pseudomonadota</taxon>
        <taxon>Betaproteobacteria</taxon>
        <taxon>Burkholderiales</taxon>
        <taxon>Oxalobacteraceae</taxon>
        <taxon>Telluria group</taxon>
        <taxon>Massilia</taxon>
    </lineage>
</organism>
<keyword evidence="7" id="KW-1185">Reference proteome</keyword>
<keyword evidence="3" id="KW-0902">Two-component regulatory system</keyword>
<evidence type="ECO:0000256" key="1">
    <source>
        <dbReference type="ARBA" id="ARBA00000085"/>
    </source>
</evidence>
<dbReference type="SUPFAM" id="SSF47226">
    <property type="entry name" value="Histidine-containing phosphotransfer domain, HPT domain"/>
    <property type="match status" value="1"/>
</dbReference>
<proteinExistence type="predicted"/>
<dbReference type="InterPro" id="IPR003594">
    <property type="entry name" value="HATPase_dom"/>
</dbReference>
<comment type="caution">
    <text evidence="6">The sequence shown here is derived from an EMBL/GenBank/DDBJ whole genome shotgun (WGS) entry which is preliminary data.</text>
</comment>
<dbReference type="EC" id="2.7.13.3" evidence="2"/>
<comment type="catalytic activity">
    <reaction evidence="1">
        <text>ATP + protein L-histidine = ADP + protein N-phospho-L-histidine.</text>
        <dbReference type="EC" id="2.7.13.3"/>
    </reaction>
</comment>